<dbReference type="PANTHER" id="PTHR43128">
    <property type="entry name" value="L-2-HYDROXYCARBOXYLATE DEHYDROGENASE (NAD(P)(+))"/>
    <property type="match status" value="1"/>
</dbReference>
<dbReference type="Proteomes" id="UP000826195">
    <property type="component" value="Unassembled WGS sequence"/>
</dbReference>
<keyword evidence="6" id="KW-1185">Reference proteome</keyword>
<dbReference type="GO" id="GO:0006089">
    <property type="term" value="P:lactate metabolic process"/>
    <property type="evidence" value="ECO:0007669"/>
    <property type="project" value="TreeGrafter"/>
</dbReference>
<organism evidence="5 6">
    <name type="scientific">Cotesia glomerata</name>
    <name type="common">Lepidopteran parasitic wasp</name>
    <name type="synonym">Apanteles glomeratus</name>
    <dbReference type="NCBI Taxonomy" id="32391"/>
    <lineage>
        <taxon>Eukaryota</taxon>
        <taxon>Metazoa</taxon>
        <taxon>Ecdysozoa</taxon>
        <taxon>Arthropoda</taxon>
        <taxon>Hexapoda</taxon>
        <taxon>Insecta</taxon>
        <taxon>Pterygota</taxon>
        <taxon>Neoptera</taxon>
        <taxon>Endopterygota</taxon>
        <taxon>Hymenoptera</taxon>
        <taxon>Apocrita</taxon>
        <taxon>Ichneumonoidea</taxon>
        <taxon>Braconidae</taxon>
        <taxon>Microgastrinae</taxon>
        <taxon>Cotesia</taxon>
    </lineage>
</organism>
<keyword evidence="2" id="KW-0520">NAD</keyword>
<dbReference type="PRINTS" id="PR00086">
    <property type="entry name" value="LLDHDRGNASE"/>
</dbReference>
<name>A0AAV7HVT6_COTGL</name>
<dbReference type="InterPro" id="IPR001236">
    <property type="entry name" value="Lactate/malate_DH_N"/>
</dbReference>
<evidence type="ECO:0000256" key="3">
    <source>
        <dbReference type="SAM" id="MobiDB-lite"/>
    </source>
</evidence>
<protein>
    <recommendedName>
        <fullName evidence="4">Lactate/malate dehydrogenase N-terminal domain-containing protein</fullName>
    </recommendedName>
</protein>
<sequence length="205" mass="22654">MECPTMPVNDDIRKDTLLFRQLERVDLDVLCPGILRESRCQTMVRPVQTSLPWPKNLALFISATIPADGLVAMDSLSESDNKNTKENTEEDTGESDPEERRERMEPIRTSTKNALKTTHQNLSDIYPHRVKVSIVGAGKIGVACAIAILMRRMASEVCLIDKNAVRAEAEAEDIRHAGIFLGNPLITGTAGKDSPNVLSTLRQNT</sequence>
<dbReference type="SUPFAM" id="SSF51735">
    <property type="entry name" value="NAD(P)-binding Rossmann-fold domains"/>
    <property type="match status" value="1"/>
</dbReference>
<gene>
    <name evidence="5" type="ORF">KQX54_015487</name>
</gene>
<accession>A0AAV7HVT6</accession>
<dbReference type="Gene3D" id="3.40.50.720">
    <property type="entry name" value="NAD(P)-binding Rossmann-like Domain"/>
    <property type="match status" value="1"/>
</dbReference>
<dbReference type="PANTHER" id="PTHR43128:SF16">
    <property type="entry name" value="L-LACTATE DEHYDROGENASE"/>
    <property type="match status" value="1"/>
</dbReference>
<evidence type="ECO:0000256" key="2">
    <source>
        <dbReference type="ARBA" id="ARBA00023027"/>
    </source>
</evidence>
<dbReference type="AlphaFoldDB" id="A0AAV7HVT6"/>
<dbReference type="Pfam" id="PF00056">
    <property type="entry name" value="Ldh_1_N"/>
    <property type="match status" value="1"/>
</dbReference>
<reference evidence="5 6" key="1">
    <citation type="journal article" date="2021" name="J. Hered.">
        <title>A chromosome-level genome assembly of the parasitoid wasp, Cotesia glomerata (Hymenoptera: Braconidae).</title>
        <authorList>
            <person name="Pinto B.J."/>
            <person name="Weis J.J."/>
            <person name="Gamble T."/>
            <person name="Ode P.J."/>
            <person name="Paul R."/>
            <person name="Zaspel J.M."/>
        </authorList>
    </citation>
    <scope>NUCLEOTIDE SEQUENCE [LARGE SCALE GENOMIC DNA]</scope>
    <source>
        <strain evidence="5">CgM1</strain>
    </source>
</reference>
<dbReference type="GO" id="GO:0004459">
    <property type="term" value="F:L-lactate dehydrogenase (NAD+) activity"/>
    <property type="evidence" value="ECO:0007669"/>
    <property type="project" value="TreeGrafter"/>
</dbReference>
<dbReference type="InterPro" id="IPR036291">
    <property type="entry name" value="NAD(P)-bd_dom_sf"/>
</dbReference>
<comment type="caution">
    <text evidence="5">The sequence shown here is derived from an EMBL/GenBank/DDBJ whole genome shotgun (WGS) entry which is preliminary data.</text>
</comment>
<feature type="domain" description="Lactate/malate dehydrogenase N-terminal" evidence="4">
    <location>
        <begin position="130"/>
        <end position="189"/>
    </location>
</feature>
<dbReference type="InterPro" id="IPR001557">
    <property type="entry name" value="L-lactate/malate_DH"/>
</dbReference>
<evidence type="ECO:0000313" key="5">
    <source>
        <dbReference type="EMBL" id="KAH0535254.1"/>
    </source>
</evidence>
<evidence type="ECO:0000259" key="4">
    <source>
        <dbReference type="Pfam" id="PF00056"/>
    </source>
</evidence>
<keyword evidence="1" id="KW-0560">Oxidoreductase</keyword>
<dbReference type="EMBL" id="JAHXZJ010002982">
    <property type="protein sequence ID" value="KAH0535254.1"/>
    <property type="molecule type" value="Genomic_DNA"/>
</dbReference>
<feature type="compositionally biased region" description="Acidic residues" evidence="3">
    <location>
        <begin position="88"/>
        <end position="97"/>
    </location>
</feature>
<evidence type="ECO:0000313" key="6">
    <source>
        <dbReference type="Proteomes" id="UP000826195"/>
    </source>
</evidence>
<feature type="region of interest" description="Disordered" evidence="3">
    <location>
        <begin position="78"/>
        <end position="105"/>
    </location>
</feature>
<evidence type="ECO:0000256" key="1">
    <source>
        <dbReference type="ARBA" id="ARBA00023002"/>
    </source>
</evidence>
<proteinExistence type="predicted"/>